<dbReference type="KEGG" id="bbel:109479444"/>
<keyword evidence="2" id="KW-1185">Reference proteome</keyword>
<sequence>MSTTEKAPRQMAQSGDNKARRPLPPLPHQDFSTGAEFTPSNGDDNDPDTHMYNYVDKDEINRQLSLQQTNSNDEQPSGEGTDRRQVTVGRKVVGLLHNQMYGPHASPQEDNRGAEFTPNNGDDDDPDTHMYNYVDKDEINRQLSLRQTNSNDGQPPGEGTDRRQVTVGRKVVGLLHNQMYGPHASPQEDNEGNKTEITNEGHVHSNVDTDGINNLRQQLDDPAVTDRNNPGLINNMMK</sequence>
<dbReference type="AlphaFoldDB" id="A0A6P5A5B5"/>
<organism evidence="2 3">
    <name type="scientific">Branchiostoma belcheri</name>
    <name type="common">Amphioxus</name>
    <dbReference type="NCBI Taxonomy" id="7741"/>
    <lineage>
        <taxon>Eukaryota</taxon>
        <taxon>Metazoa</taxon>
        <taxon>Chordata</taxon>
        <taxon>Cephalochordata</taxon>
        <taxon>Leptocardii</taxon>
        <taxon>Amphioxiformes</taxon>
        <taxon>Branchiostomatidae</taxon>
        <taxon>Branchiostoma</taxon>
    </lineage>
</organism>
<protein>
    <submittedName>
        <fullName evidence="3">Uncharacterized protein LOC109479444</fullName>
    </submittedName>
</protein>
<proteinExistence type="predicted"/>
<reference evidence="3" key="1">
    <citation type="submission" date="2025-08" db="UniProtKB">
        <authorList>
            <consortium name="RefSeq"/>
        </authorList>
    </citation>
    <scope>IDENTIFICATION</scope>
    <source>
        <tissue evidence="3">Gonad</tissue>
    </source>
</reference>
<evidence type="ECO:0000313" key="3">
    <source>
        <dbReference type="RefSeq" id="XP_019636971.1"/>
    </source>
</evidence>
<feature type="region of interest" description="Disordered" evidence="1">
    <location>
        <begin position="145"/>
        <end position="165"/>
    </location>
</feature>
<feature type="compositionally biased region" description="Polar residues" evidence="1">
    <location>
        <begin position="62"/>
        <end position="75"/>
    </location>
</feature>
<evidence type="ECO:0000256" key="1">
    <source>
        <dbReference type="SAM" id="MobiDB-lite"/>
    </source>
</evidence>
<feature type="region of interest" description="Disordered" evidence="1">
    <location>
        <begin position="1"/>
        <end position="86"/>
    </location>
</feature>
<evidence type="ECO:0000313" key="2">
    <source>
        <dbReference type="Proteomes" id="UP000515135"/>
    </source>
</evidence>
<dbReference type="GeneID" id="109479444"/>
<gene>
    <name evidence="3" type="primary">LOC109479444</name>
</gene>
<dbReference type="OrthoDB" id="10600610at2759"/>
<dbReference type="Proteomes" id="UP000515135">
    <property type="component" value="Unplaced"/>
</dbReference>
<feature type="region of interest" description="Disordered" evidence="1">
    <location>
        <begin position="100"/>
        <end position="131"/>
    </location>
</feature>
<feature type="compositionally biased region" description="Basic and acidic residues" evidence="1">
    <location>
        <begin position="191"/>
        <end position="207"/>
    </location>
</feature>
<name>A0A6P5A5B5_BRABE</name>
<accession>A0A6P5A5B5</accession>
<feature type="compositionally biased region" description="Polar residues" evidence="1">
    <location>
        <begin position="1"/>
        <end position="16"/>
    </location>
</feature>
<dbReference type="RefSeq" id="XP_019636971.1">
    <property type="nucleotide sequence ID" value="XM_019781412.1"/>
</dbReference>
<feature type="region of interest" description="Disordered" evidence="1">
    <location>
        <begin position="179"/>
        <end position="213"/>
    </location>
</feature>